<gene>
    <name evidence="2" type="ORF">Hyperionvirus16_35</name>
</gene>
<evidence type="ECO:0000313" key="2">
    <source>
        <dbReference type="EMBL" id="AYV84060.1"/>
    </source>
</evidence>
<dbReference type="EMBL" id="MK072398">
    <property type="protein sequence ID" value="AYV84060.1"/>
    <property type="molecule type" value="Genomic_DNA"/>
</dbReference>
<reference evidence="2" key="1">
    <citation type="submission" date="2018-10" db="EMBL/GenBank/DDBJ databases">
        <title>Hidden diversity of soil giant viruses.</title>
        <authorList>
            <person name="Schulz F."/>
            <person name="Alteio L."/>
            <person name="Goudeau D."/>
            <person name="Ryan E.M."/>
            <person name="Malmstrom R.R."/>
            <person name="Blanchard J."/>
            <person name="Woyke T."/>
        </authorList>
    </citation>
    <scope>NUCLEOTIDE SEQUENCE</scope>
    <source>
        <strain evidence="2">HYV1</strain>
    </source>
</reference>
<sequence>MEYKDETKMNQKMKHRATEGSATPQRRGRCVSIGGFECIQ</sequence>
<organism evidence="2">
    <name type="scientific">Hyperionvirus sp</name>
    <dbReference type="NCBI Taxonomy" id="2487770"/>
    <lineage>
        <taxon>Viruses</taxon>
        <taxon>Varidnaviria</taxon>
        <taxon>Bamfordvirae</taxon>
        <taxon>Nucleocytoviricota</taxon>
        <taxon>Megaviricetes</taxon>
        <taxon>Imitervirales</taxon>
        <taxon>Mimiviridae</taxon>
        <taxon>Klosneuvirinae</taxon>
    </lineage>
</organism>
<proteinExistence type="predicted"/>
<name>A0A3G5A9Y2_9VIRU</name>
<evidence type="ECO:0000256" key="1">
    <source>
        <dbReference type="SAM" id="MobiDB-lite"/>
    </source>
</evidence>
<feature type="region of interest" description="Disordered" evidence="1">
    <location>
        <begin position="1"/>
        <end position="26"/>
    </location>
</feature>
<protein>
    <submittedName>
        <fullName evidence="2">Uncharacterized protein</fullName>
    </submittedName>
</protein>
<accession>A0A3G5A9Y2</accession>